<evidence type="ECO:0000313" key="1">
    <source>
        <dbReference type="EMBL" id="RMC07978.1"/>
    </source>
</evidence>
<dbReference type="Proteomes" id="UP000269221">
    <property type="component" value="Unassembled WGS sequence"/>
</dbReference>
<organism evidence="1 2">
    <name type="scientific">Hirundo rustica rustica</name>
    <dbReference type="NCBI Taxonomy" id="333673"/>
    <lineage>
        <taxon>Eukaryota</taxon>
        <taxon>Metazoa</taxon>
        <taxon>Chordata</taxon>
        <taxon>Craniata</taxon>
        <taxon>Vertebrata</taxon>
        <taxon>Euteleostomi</taxon>
        <taxon>Archelosauria</taxon>
        <taxon>Archosauria</taxon>
        <taxon>Dinosauria</taxon>
        <taxon>Saurischia</taxon>
        <taxon>Theropoda</taxon>
        <taxon>Coelurosauria</taxon>
        <taxon>Aves</taxon>
        <taxon>Neognathae</taxon>
        <taxon>Neoaves</taxon>
        <taxon>Telluraves</taxon>
        <taxon>Australaves</taxon>
        <taxon>Passeriformes</taxon>
        <taxon>Sylvioidea</taxon>
        <taxon>Hirundinidae</taxon>
        <taxon>Hirundo</taxon>
    </lineage>
</organism>
<protein>
    <submittedName>
        <fullName evidence="1">Uncharacterized protein</fullName>
    </submittedName>
</protein>
<dbReference type="AlphaFoldDB" id="A0A3M0K4G6"/>
<accession>A0A3M0K4G6</accession>
<dbReference type="EMBL" id="QRBI01000119">
    <property type="protein sequence ID" value="RMC07978.1"/>
    <property type="molecule type" value="Genomic_DNA"/>
</dbReference>
<reference evidence="1 2" key="1">
    <citation type="submission" date="2018-07" db="EMBL/GenBank/DDBJ databases">
        <title>A high quality draft genome assembly of the barn swallow (H. rustica rustica).</title>
        <authorList>
            <person name="Formenti G."/>
            <person name="Chiara M."/>
            <person name="Poveda L."/>
            <person name="Francoijs K.-J."/>
            <person name="Bonisoli-Alquati A."/>
            <person name="Canova L."/>
            <person name="Gianfranceschi L."/>
            <person name="Horner D.S."/>
            <person name="Saino N."/>
        </authorList>
    </citation>
    <scope>NUCLEOTIDE SEQUENCE [LARGE SCALE GENOMIC DNA]</scope>
    <source>
        <strain evidence="1">Chelidonia</strain>
        <tissue evidence="1">Blood</tissue>
    </source>
</reference>
<sequence>MAEQETLAGGELETLACPARDTLLDQATEQKPGCISLPWCMRFDFFKVCCRHSLINLHDTSLHLHFIDVVIRIYPSEMTCPRLMKESMSETGLKVEKFLAPSLIT</sequence>
<comment type="caution">
    <text evidence="1">The sequence shown here is derived from an EMBL/GenBank/DDBJ whole genome shotgun (WGS) entry which is preliminary data.</text>
</comment>
<name>A0A3M0K4G6_HIRRU</name>
<keyword evidence="2" id="KW-1185">Reference proteome</keyword>
<evidence type="ECO:0000313" key="2">
    <source>
        <dbReference type="Proteomes" id="UP000269221"/>
    </source>
</evidence>
<proteinExistence type="predicted"/>
<gene>
    <name evidence="1" type="ORF">DUI87_15450</name>
</gene>